<feature type="region of interest" description="Disordered" evidence="1">
    <location>
        <begin position="234"/>
        <end position="274"/>
    </location>
</feature>
<proteinExistence type="predicted"/>
<evidence type="ECO:0000313" key="3">
    <source>
        <dbReference type="Proteomes" id="UP000191672"/>
    </source>
</evidence>
<protein>
    <submittedName>
        <fullName evidence="2">Uncharacterized protein</fullName>
    </submittedName>
</protein>
<sequence>MAQTYLSNHHMERFISEFEENLTHKSLELVVAALLCYAFDSDEKWAMNYKAATNGGGSYYFAMQLDGGQKILHTIIKIVSTDEPISEDWDTTLAPLAAAPLPNQRCWALLFQGMTMKLFEYHRDQPQGARLLICDFKVDGKMTDTLHIRDNCRVVNSVLFQIPDQSPLPLSDDFLQLQAKALAIKTAQAKPADDKIPDIQYERKETPVETQPMSSAPAGVKPAALVVKTNTHSQAMPKVRTARPIAQSTAQPTVKPSASPALKPTPSPAVKPAAGPAFDPGASSTFKLAVSPANYAAFKATAHSALKPGAPDFKPATISPLKPGTPTFQPNACGGPKNGSFKANSPPATKTSIQPALNPAAKTTVNPAMKLNIQPKAQAAATQTPDVDLMSFADLDVGTQTKINGRVAQRPG</sequence>
<feature type="region of interest" description="Disordered" evidence="1">
    <location>
        <begin position="322"/>
        <end position="359"/>
    </location>
</feature>
<dbReference type="Proteomes" id="UP000191672">
    <property type="component" value="Unassembled WGS sequence"/>
</dbReference>
<gene>
    <name evidence="2" type="ORF">PENANT_c031G08691</name>
</gene>
<reference evidence="3" key="1">
    <citation type="journal article" date="2017" name="Nat. Microbiol.">
        <title>Global analysis of biosynthetic gene clusters reveals vast potential of secondary metabolite production in Penicillium species.</title>
        <authorList>
            <person name="Nielsen J.C."/>
            <person name="Grijseels S."/>
            <person name="Prigent S."/>
            <person name="Ji B."/>
            <person name="Dainat J."/>
            <person name="Nielsen K.F."/>
            <person name="Frisvad J.C."/>
            <person name="Workman M."/>
            <person name="Nielsen J."/>
        </authorList>
    </citation>
    <scope>NUCLEOTIDE SEQUENCE [LARGE SCALE GENOMIC DNA]</scope>
    <source>
        <strain evidence="3">IBT 31811</strain>
    </source>
</reference>
<comment type="caution">
    <text evidence="2">The sequence shown here is derived from an EMBL/GenBank/DDBJ whole genome shotgun (WGS) entry which is preliminary data.</text>
</comment>
<dbReference type="EMBL" id="MDYN01000031">
    <property type="protein sequence ID" value="OQD80817.1"/>
    <property type="molecule type" value="Genomic_DNA"/>
</dbReference>
<name>A0A1V6PVS6_9EURO</name>
<feature type="compositionally biased region" description="Polar residues" evidence="1">
    <location>
        <begin position="341"/>
        <end position="359"/>
    </location>
</feature>
<evidence type="ECO:0000256" key="1">
    <source>
        <dbReference type="SAM" id="MobiDB-lite"/>
    </source>
</evidence>
<dbReference type="AlphaFoldDB" id="A0A1V6PVS6"/>
<accession>A0A1V6PVS6</accession>
<organism evidence="2 3">
    <name type="scientific">Penicillium antarcticum</name>
    <dbReference type="NCBI Taxonomy" id="416450"/>
    <lineage>
        <taxon>Eukaryota</taxon>
        <taxon>Fungi</taxon>
        <taxon>Dikarya</taxon>
        <taxon>Ascomycota</taxon>
        <taxon>Pezizomycotina</taxon>
        <taxon>Eurotiomycetes</taxon>
        <taxon>Eurotiomycetidae</taxon>
        <taxon>Eurotiales</taxon>
        <taxon>Aspergillaceae</taxon>
        <taxon>Penicillium</taxon>
    </lineage>
</organism>
<keyword evidence="3" id="KW-1185">Reference proteome</keyword>
<feature type="compositionally biased region" description="Polar residues" evidence="1">
    <location>
        <begin position="246"/>
        <end position="256"/>
    </location>
</feature>
<evidence type="ECO:0000313" key="2">
    <source>
        <dbReference type="EMBL" id="OQD80817.1"/>
    </source>
</evidence>